<dbReference type="Pfam" id="PF11967">
    <property type="entry name" value="RecO_N"/>
    <property type="match status" value="1"/>
</dbReference>
<comment type="similarity">
    <text evidence="1 7">Belongs to the RecO family.</text>
</comment>
<dbReference type="HAMAP" id="MF_00201">
    <property type="entry name" value="RecO"/>
    <property type="match status" value="1"/>
</dbReference>
<keyword evidence="10" id="KW-1185">Reference proteome</keyword>
<comment type="function">
    <text evidence="7">Involved in DNA repair and RecF pathway recombination.</text>
</comment>
<organism evidence="9 10">
    <name type="scientific">Treponema bryantii</name>
    <dbReference type="NCBI Taxonomy" id="163"/>
    <lineage>
        <taxon>Bacteria</taxon>
        <taxon>Pseudomonadati</taxon>
        <taxon>Spirochaetota</taxon>
        <taxon>Spirochaetia</taxon>
        <taxon>Spirochaetales</taxon>
        <taxon>Treponemataceae</taxon>
        <taxon>Treponema</taxon>
    </lineage>
</organism>
<evidence type="ECO:0000256" key="3">
    <source>
        <dbReference type="ARBA" id="ARBA00022763"/>
    </source>
</evidence>
<accession>A0A1I3IRM0</accession>
<feature type="domain" description="DNA replication/recombination mediator RecO N-terminal" evidence="8">
    <location>
        <begin position="4"/>
        <end position="75"/>
    </location>
</feature>
<dbReference type="GO" id="GO:0006310">
    <property type="term" value="P:DNA recombination"/>
    <property type="evidence" value="ECO:0007669"/>
    <property type="project" value="UniProtKB-UniRule"/>
</dbReference>
<dbReference type="Gene3D" id="1.20.1440.120">
    <property type="entry name" value="Recombination protein O, C-terminal domain"/>
    <property type="match status" value="1"/>
</dbReference>
<proteinExistence type="inferred from homology"/>
<dbReference type="InterPro" id="IPR003717">
    <property type="entry name" value="RecO"/>
</dbReference>
<gene>
    <name evidence="7" type="primary">recO</name>
    <name evidence="9" type="ORF">SAMN04487775_10291</name>
</gene>
<keyword evidence="3 7" id="KW-0227">DNA damage</keyword>
<dbReference type="Proteomes" id="UP000182737">
    <property type="component" value="Unassembled WGS sequence"/>
</dbReference>
<evidence type="ECO:0000313" key="9">
    <source>
        <dbReference type="EMBL" id="SFI50601.1"/>
    </source>
</evidence>
<evidence type="ECO:0000256" key="7">
    <source>
        <dbReference type="HAMAP-Rule" id="MF_00201"/>
    </source>
</evidence>
<sequence>MNRSSSTDAIVLSLRPLGENNSSVTLLTPEAGLVYAVLYGGPKSRMRSLVAQWNSGKVWLYENPEKNQIKISDFEVSNYHTSFSQNLFKSYAASLAAELAIKTRCGGSSQQCFRLLSGFFDGMELCDEEQSRVGLIRFLWRYLELLGIQPVSHACSSCGKTFFDTQFAPNAVSYYNSMENSFICPDCAGHLPGENMLSVKNNAVQYLSALTVLSPSEARKLTIDEEIYGQIRQLVFFLIENSIDQKLNSIETGMGIL</sequence>
<dbReference type="InterPro" id="IPR042242">
    <property type="entry name" value="RecO_C"/>
</dbReference>
<evidence type="ECO:0000256" key="4">
    <source>
        <dbReference type="ARBA" id="ARBA00023172"/>
    </source>
</evidence>
<keyword evidence="5 7" id="KW-0234">DNA repair</keyword>
<evidence type="ECO:0000256" key="5">
    <source>
        <dbReference type="ARBA" id="ARBA00023204"/>
    </source>
</evidence>
<dbReference type="SUPFAM" id="SSF57863">
    <property type="entry name" value="ArfGap/RecO-like zinc finger"/>
    <property type="match status" value="1"/>
</dbReference>
<dbReference type="InterPro" id="IPR022572">
    <property type="entry name" value="DNA_rep/recomb_RecO_N"/>
</dbReference>
<protein>
    <recommendedName>
        <fullName evidence="2 7">DNA repair protein RecO</fullName>
    </recommendedName>
    <alternativeName>
        <fullName evidence="6 7">Recombination protein O</fullName>
    </alternativeName>
</protein>
<name>A0A1I3IRM0_9SPIR</name>
<dbReference type="InterPro" id="IPR037278">
    <property type="entry name" value="ARFGAP/RecO"/>
</dbReference>
<dbReference type="OrthoDB" id="368293at2"/>
<evidence type="ECO:0000313" key="10">
    <source>
        <dbReference type="Proteomes" id="UP000182737"/>
    </source>
</evidence>
<dbReference type="EMBL" id="FORI01000002">
    <property type="protein sequence ID" value="SFI50601.1"/>
    <property type="molecule type" value="Genomic_DNA"/>
</dbReference>
<dbReference type="Pfam" id="PF02565">
    <property type="entry name" value="RecO_C"/>
    <property type="match status" value="1"/>
</dbReference>
<evidence type="ECO:0000256" key="1">
    <source>
        <dbReference type="ARBA" id="ARBA00007452"/>
    </source>
</evidence>
<dbReference type="Gene3D" id="2.40.50.140">
    <property type="entry name" value="Nucleic acid-binding proteins"/>
    <property type="match status" value="1"/>
</dbReference>
<dbReference type="InterPro" id="IPR012340">
    <property type="entry name" value="NA-bd_OB-fold"/>
</dbReference>
<keyword evidence="4 7" id="KW-0233">DNA recombination</keyword>
<dbReference type="RefSeq" id="WP_074930436.1">
    <property type="nucleotide sequence ID" value="NZ_FORI01000002.1"/>
</dbReference>
<dbReference type="GO" id="GO:0006302">
    <property type="term" value="P:double-strand break repair"/>
    <property type="evidence" value="ECO:0007669"/>
    <property type="project" value="TreeGrafter"/>
</dbReference>
<dbReference type="AlphaFoldDB" id="A0A1I3IRM0"/>
<evidence type="ECO:0000259" key="8">
    <source>
        <dbReference type="Pfam" id="PF11967"/>
    </source>
</evidence>
<reference evidence="10" key="1">
    <citation type="submission" date="2016-10" db="EMBL/GenBank/DDBJ databases">
        <authorList>
            <person name="Varghese N."/>
            <person name="Submissions S."/>
        </authorList>
    </citation>
    <scope>NUCLEOTIDE SEQUENCE [LARGE SCALE GENOMIC DNA]</scope>
    <source>
        <strain evidence="10">XBD1002</strain>
    </source>
</reference>
<dbReference type="GO" id="GO:0043590">
    <property type="term" value="C:bacterial nucleoid"/>
    <property type="evidence" value="ECO:0007669"/>
    <property type="project" value="TreeGrafter"/>
</dbReference>
<evidence type="ECO:0000256" key="2">
    <source>
        <dbReference type="ARBA" id="ARBA00021310"/>
    </source>
</evidence>
<dbReference type="PANTHER" id="PTHR33991:SF1">
    <property type="entry name" value="DNA REPAIR PROTEIN RECO"/>
    <property type="match status" value="1"/>
</dbReference>
<dbReference type="SUPFAM" id="SSF50249">
    <property type="entry name" value="Nucleic acid-binding proteins"/>
    <property type="match status" value="1"/>
</dbReference>
<dbReference type="PANTHER" id="PTHR33991">
    <property type="entry name" value="DNA REPAIR PROTEIN RECO"/>
    <property type="match status" value="1"/>
</dbReference>
<dbReference type="NCBIfam" id="TIGR00613">
    <property type="entry name" value="reco"/>
    <property type="match status" value="1"/>
</dbReference>
<evidence type="ECO:0000256" key="6">
    <source>
        <dbReference type="ARBA" id="ARBA00033409"/>
    </source>
</evidence>